<gene>
    <name evidence="2" type="ORF">AB0I48_12070</name>
</gene>
<dbReference type="EMBL" id="JBFAKC010000004">
    <property type="protein sequence ID" value="MEV0708294.1"/>
    <property type="molecule type" value="Genomic_DNA"/>
</dbReference>
<dbReference type="SUPFAM" id="SSF56601">
    <property type="entry name" value="beta-lactamase/transpeptidase-like"/>
    <property type="match status" value="1"/>
</dbReference>
<dbReference type="PANTHER" id="PTHR43283:SF3">
    <property type="entry name" value="BETA-LACTAMASE FAMILY PROTEIN (AFU_ORTHOLOGUE AFUA_5G07500)"/>
    <property type="match status" value="1"/>
</dbReference>
<organism evidence="2 3">
    <name type="scientific">Nocardia aurea</name>
    <dbReference type="NCBI Taxonomy" id="2144174"/>
    <lineage>
        <taxon>Bacteria</taxon>
        <taxon>Bacillati</taxon>
        <taxon>Actinomycetota</taxon>
        <taxon>Actinomycetes</taxon>
        <taxon>Mycobacteriales</taxon>
        <taxon>Nocardiaceae</taxon>
        <taxon>Nocardia</taxon>
    </lineage>
</organism>
<dbReference type="Pfam" id="PF00144">
    <property type="entry name" value="Beta-lactamase"/>
    <property type="match status" value="1"/>
</dbReference>
<comment type="caution">
    <text evidence="2">The sequence shown here is derived from an EMBL/GenBank/DDBJ whole genome shotgun (WGS) entry which is preliminary data.</text>
</comment>
<dbReference type="InterPro" id="IPR012338">
    <property type="entry name" value="Beta-lactam/transpept-like"/>
</dbReference>
<name>A0ABV3FS93_9NOCA</name>
<dbReference type="RefSeq" id="WP_357782852.1">
    <property type="nucleotide sequence ID" value="NZ_JBFAKC010000004.1"/>
</dbReference>
<protein>
    <submittedName>
        <fullName evidence="2">Serine hydrolase domain-containing protein</fullName>
        <ecNumber evidence="2">3.1.1.103</ecNumber>
    </submittedName>
</protein>
<evidence type="ECO:0000259" key="1">
    <source>
        <dbReference type="Pfam" id="PF00144"/>
    </source>
</evidence>
<sequence>MFGRGATVGAVVGIVRGHETALVSAHGLADIATARPVDADTVFRIASITKTFTAVAVLQLWQRGRLDLDAPANEYLRSYRLAPSPRFALPTVRQLLTHTAGIGETARPTRLLRPDFGESVPPGHAVPTLSEFYRGALKVQAEPGTRWTYSNAHRGSCGYPPRRQH</sequence>
<dbReference type="GO" id="GO:0016787">
    <property type="term" value="F:hydrolase activity"/>
    <property type="evidence" value="ECO:0007669"/>
    <property type="project" value="UniProtKB-KW"/>
</dbReference>
<evidence type="ECO:0000313" key="3">
    <source>
        <dbReference type="Proteomes" id="UP001551695"/>
    </source>
</evidence>
<dbReference type="InterPro" id="IPR050789">
    <property type="entry name" value="Diverse_Enzym_Activities"/>
</dbReference>
<keyword evidence="3" id="KW-1185">Reference proteome</keyword>
<dbReference type="PANTHER" id="PTHR43283">
    <property type="entry name" value="BETA-LACTAMASE-RELATED"/>
    <property type="match status" value="1"/>
</dbReference>
<keyword evidence="2" id="KW-0378">Hydrolase</keyword>
<dbReference type="Gene3D" id="3.40.710.10">
    <property type="entry name" value="DD-peptidase/beta-lactamase superfamily"/>
    <property type="match status" value="1"/>
</dbReference>
<feature type="domain" description="Beta-lactamase-related" evidence="1">
    <location>
        <begin position="5"/>
        <end position="152"/>
    </location>
</feature>
<proteinExistence type="predicted"/>
<dbReference type="EC" id="3.1.1.103" evidence="2"/>
<dbReference type="Proteomes" id="UP001551695">
    <property type="component" value="Unassembled WGS sequence"/>
</dbReference>
<accession>A0ABV3FS93</accession>
<reference evidence="2 3" key="1">
    <citation type="submission" date="2024-06" db="EMBL/GenBank/DDBJ databases">
        <title>The Natural Products Discovery Center: Release of the First 8490 Sequenced Strains for Exploring Actinobacteria Biosynthetic Diversity.</title>
        <authorList>
            <person name="Kalkreuter E."/>
            <person name="Kautsar S.A."/>
            <person name="Yang D."/>
            <person name="Bader C.D."/>
            <person name="Teijaro C.N."/>
            <person name="Fluegel L."/>
            <person name="Davis C.M."/>
            <person name="Simpson J.R."/>
            <person name="Lauterbach L."/>
            <person name="Steele A.D."/>
            <person name="Gui C."/>
            <person name="Meng S."/>
            <person name="Li G."/>
            <person name="Viehrig K."/>
            <person name="Ye F."/>
            <person name="Su P."/>
            <person name="Kiefer A.F."/>
            <person name="Nichols A."/>
            <person name="Cepeda A.J."/>
            <person name="Yan W."/>
            <person name="Fan B."/>
            <person name="Jiang Y."/>
            <person name="Adhikari A."/>
            <person name="Zheng C.-J."/>
            <person name="Schuster L."/>
            <person name="Cowan T.M."/>
            <person name="Smanski M.J."/>
            <person name="Chevrette M.G."/>
            <person name="De Carvalho L.P.S."/>
            <person name="Shen B."/>
        </authorList>
    </citation>
    <scope>NUCLEOTIDE SEQUENCE [LARGE SCALE GENOMIC DNA]</scope>
    <source>
        <strain evidence="2 3">NPDC050403</strain>
    </source>
</reference>
<dbReference type="InterPro" id="IPR001466">
    <property type="entry name" value="Beta-lactam-related"/>
</dbReference>
<evidence type="ECO:0000313" key="2">
    <source>
        <dbReference type="EMBL" id="MEV0708294.1"/>
    </source>
</evidence>